<feature type="compositionally biased region" description="Low complexity" evidence="2">
    <location>
        <begin position="217"/>
        <end position="228"/>
    </location>
</feature>
<dbReference type="EMBL" id="CACTIH010003762">
    <property type="protein sequence ID" value="CAA2984394.1"/>
    <property type="molecule type" value="Genomic_DNA"/>
</dbReference>
<evidence type="ECO:0008006" key="5">
    <source>
        <dbReference type="Google" id="ProtNLM"/>
    </source>
</evidence>
<evidence type="ECO:0000313" key="3">
    <source>
        <dbReference type="EMBL" id="CAA2984394.1"/>
    </source>
</evidence>
<dbReference type="GO" id="GO:0000911">
    <property type="term" value="P:cytokinesis by cell plate formation"/>
    <property type="evidence" value="ECO:0007669"/>
    <property type="project" value="InterPro"/>
</dbReference>
<gene>
    <name evidence="3" type="ORF">OLEA9_A045122</name>
</gene>
<dbReference type="Gramene" id="OE9A045122T2">
    <property type="protein sequence ID" value="OE9A045122C2"/>
    <property type="gene ID" value="OE9A045122"/>
</dbReference>
<reference evidence="3 4" key="1">
    <citation type="submission" date="2019-12" db="EMBL/GenBank/DDBJ databases">
        <authorList>
            <person name="Alioto T."/>
            <person name="Alioto T."/>
            <person name="Gomez Garrido J."/>
        </authorList>
    </citation>
    <scope>NUCLEOTIDE SEQUENCE [LARGE SCALE GENOMIC DNA]</scope>
</reference>
<feature type="compositionally biased region" description="Basic residues" evidence="2">
    <location>
        <begin position="1"/>
        <end position="10"/>
    </location>
</feature>
<dbReference type="AlphaFoldDB" id="A0A8S0RYR8"/>
<feature type="compositionally biased region" description="Acidic residues" evidence="2">
    <location>
        <begin position="42"/>
        <end position="51"/>
    </location>
</feature>
<evidence type="ECO:0000256" key="1">
    <source>
        <dbReference type="SAM" id="Coils"/>
    </source>
</evidence>
<dbReference type="Proteomes" id="UP000594638">
    <property type="component" value="Unassembled WGS sequence"/>
</dbReference>
<keyword evidence="1" id="KW-0175">Coiled coil</keyword>
<evidence type="ECO:0000313" key="4">
    <source>
        <dbReference type="Proteomes" id="UP000594638"/>
    </source>
</evidence>
<feature type="compositionally biased region" description="Low complexity" evidence="2">
    <location>
        <begin position="192"/>
        <end position="204"/>
    </location>
</feature>
<dbReference type="PANTHER" id="PTHR31762:SF10">
    <property type="entry name" value="FAS-BINDING FACTOR-LIKE PROTEIN"/>
    <property type="match status" value="1"/>
</dbReference>
<dbReference type="InterPro" id="IPR040321">
    <property type="entry name" value="SCD2-like"/>
</dbReference>
<organism evidence="3 4">
    <name type="scientific">Olea europaea subsp. europaea</name>
    <dbReference type="NCBI Taxonomy" id="158383"/>
    <lineage>
        <taxon>Eukaryota</taxon>
        <taxon>Viridiplantae</taxon>
        <taxon>Streptophyta</taxon>
        <taxon>Embryophyta</taxon>
        <taxon>Tracheophyta</taxon>
        <taxon>Spermatophyta</taxon>
        <taxon>Magnoliopsida</taxon>
        <taxon>eudicotyledons</taxon>
        <taxon>Gunneridae</taxon>
        <taxon>Pentapetalae</taxon>
        <taxon>asterids</taxon>
        <taxon>lamiids</taxon>
        <taxon>Lamiales</taxon>
        <taxon>Oleaceae</taxon>
        <taxon>Oleeae</taxon>
        <taxon>Olea</taxon>
    </lineage>
</organism>
<name>A0A8S0RYR8_OLEEU</name>
<accession>A0A8S0RYR8</accession>
<feature type="compositionally biased region" description="Polar residues" evidence="2">
    <location>
        <begin position="78"/>
        <end position="133"/>
    </location>
</feature>
<keyword evidence="4" id="KW-1185">Reference proteome</keyword>
<dbReference type="PANTHER" id="PTHR31762">
    <property type="entry name" value="FAS-BINDING FACTOR-LIKE PROTEIN"/>
    <property type="match status" value="1"/>
</dbReference>
<feature type="region of interest" description="Disordered" evidence="2">
    <location>
        <begin position="192"/>
        <end position="247"/>
    </location>
</feature>
<proteinExistence type="predicted"/>
<feature type="region of interest" description="Disordered" evidence="2">
    <location>
        <begin position="1"/>
        <end position="133"/>
    </location>
</feature>
<sequence>MASPMHRHSRTGSSGITNMKRPQNTKAAAQRLAQVMAHQPADDDEEEDDLMYDYSPPIPSAGIGLAGGRPTRHRSPMSVRTSVEKTPSSRSTPGARTYATVNSLEQQPSSVRTLVEQPTSAHSTSGARTSATINSMEQQPLSVCTSVEQPSSARSISGARTFATINSVEQQPSSARSLSLLQSSQNKSAEQLSSAYSSVAGHSSEPTDSVEEAQPPSARSYIGRSSSSVNLAEQPPSARSVASIRPNSGGKTIFMVPPSVPLSVKPAVSGIPTETQPDKIRDKRLSLDFGTFKYRETGDQQLSSSALQDELDMLQEENESLLEKLRIAEERCEEAEARTRQLEKQIASLGDGVSLEARLLSRKEADLQKREAALKVATETYGGAGEELAALRMEAETARDEATSALELLHDVECEVKSLRTVTKRVILTKEEMEEVVLKRCWLARYWNLCVHYGVHAEIAGAKYEYWSSFCPLPTEVILAAGQKAKNENSIVNNDAEEREKGPRYTNDNSGDASIESMLLVEQGLRELTSLKVEEAVAISMAQQRRPSAIKSNDELKLPIEGQDFSEAFELSKEEAEDVFIKRAWLTYFWRRAKNHGLEPDIAEERVQFWINQGSKALTSHDAVDVERGLMELRKLGIETKLLEESRRLIDPDSERKSQLDIEF</sequence>
<feature type="compositionally biased region" description="Polar residues" evidence="2">
    <location>
        <begin position="11"/>
        <end position="27"/>
    </location>
</feature>
<comment type="caution">
    <text evidence="3">The sequence shown here is derived from an EMBL/GenBank/DDBJ whole genome shotgun (WGS) entry which is preliminary data.</text>
</comment>
<feature type="coiled-coil region" evidence="1">
    <location>
        <begin position="304"/>
        <end position="352"/>
    </location>
</feature>
<protein>
    <recommendedName>
        <fullName evidence="5">Coiled-coil domain-containing protein SCD2</fullName>
    </recommendedName>
</protein>
<evidence type="ECO:0000256" key="2">
    <source>
        <dbReference type="SAM" id="MobiDB-lite"/>
    </source>
</evidence>
<dbReference type="OrthoDB" id="2014962at2759"/>